<accession>A0A1R2CV55</accession>
<evidence type="ECO:0000313" key="5">
    <source>
        <dbReference type="Proteomes" id="UP000187209"/>
    </source>
</evidence>
<keyword evidence="2" id="KW-0472">Membrane</keyword>
<sequence>MAAWFLLLKIFVSAQCPEKCLGQECEEGCLEYCSYECIEECAPGCKYNMLSDGICQPECNNQSCNFDFHDCYPRILNTVITLTNSSEIEANLEVAEKNYGKVAGIGLGVFLTIMAMVFGVILCVIGTATPVFFVFMLLGILIPLITFIIVAFAPLHKDQKIKKDTRTDSYVSARILFLITMIVFSLVAIFKIFEYYIGINLKAKGVNSNISSISSADMIAQVPSENPPQGPNKDDPTNPANPANPAQSANPLGSRPGYMPIQENPPDYNPFAPRNRIGEPEEHPLAPIRGQAGNPFLGRNPLNPNK</sequence>
<evidence type="ECO:0000256" key="3">
    <source>
        <dbReference type="SAM" id="SignalP"/>
    </source>
</evidence>
<dbReference type="Gene3D" id="3.30.300.320">
    <property type="match status" value="1"/>
</dbReference>
<protein>
    <submittedName>
        <fullName evidence="4">Uncharacterized protein</fullName>
    </submittedName>
</protein>
<feature type="transmembrane region" description="Helical" evidence="2">
    <location>
        <begin position="132"/>
        <end position="155"/>
    </location>
</feature>
<keyword evidence="2" id="KW-0812">Transmembrane</keyword>
<dbReference type="AlphaFoldDB" id="A0A1R2CV55"/>
<keyword evidence="5" id="KW-1185">Reference proteome</keyword>
<feature type="region of interest" description="Disordered" evidence="1">
    <location>
        <begin position="221"/>
        <end position="306"/>
    </location>
</feature>
<feature type="signal peptide" evidence="3">
    <location>
        <begin position="1"/>
        <end position="22"/>
    </location>
</feature>
<feature type="transmembrane region" description="Helical" evidence="2">
    <location>
        <begin position="102"/>
        <end position="125"/>
    </location>
</feature>
<feature type="chain" id="PRO_5012751580" evidence="3">
    <location>
        <begin position="23"/>
        <end position="306"/>
    </location>
</feature>
<evidence type="ECO:0000256" key="2">
    <source>
        <dbReference type="SAM" id="Phobius"/>
    </source>
</evidence>
<comment type="caution">
    <text evidence="4">The sequence shown here is derived from an EMBL/GenBank/DDBJ whole genome shotgun (WGS) entry which is preliminary data.</text>
</comment>
<reference evidence="4 5" key="1">
    <citation type="submission" date="2016-11" db="EMBL/GenBank/DDBJ databases">
        <title>The macronuclear genome of Stentor coeruleus: a giant cell with tiny introns.</title>
        <authorList>
            <person name="Slabodnick M."/>
            <person name="Ruby J.G."/>
            <person name="Reiff S.B."/>
            <person name="Swart E.C."/>
            <person name="Gosai S."/>
            <person name="Prabakaran S."/>
            <person name="Witkowska E."/>
            <person name="Larue G.E."/>
            <person name="Fisher S."/>
            <person name="Freeman R.M."/>
            <person name="Gunawardena J."/>
            <person name="Chu W."/>
            <person name="Stover N.A."/>
            <person name="Gregory B.D."/>
            <person name="Nowacki M."/>
            <person name="Derisi J."/>
            <person name="Roy S.W."/>
            <person name="Marshall W.F."/>
            <person name="Sood P."/>
        </authorList>
    </citation>
    <scope>NUCLEOTIDE SEQUENCE [LARGE SCALE GENOMIC DNA]</scope>
    <source>
        <strain evidence="4">WM001</strain>
    </source>
</reference>
<dbReference type="OrthoDB" id="446173at2759"/>
<keyword evidence="2" id="KW-1133">Transmembrane helix</keyword>
<proteinExistence type="predicted"/>
<feature type="transmembrane region" description="Helical" evidence="2">
    <location>
        <begin position="175"/>
        <end position="193"/>
    </location>
</feature>
<evidence type="ECO:0000256" key="1">
    <source>
        <dbReference type="SAM" id="MobiDB-lite"/>
    </source>
</evidence>
<evidence type="ECO:0000313" key="4">
    <source>
        <dbReference type="EMBL" id="OMJ92850.1"/>
    </source>
</evidence>
<feature type="compositionally biased region" description="Low complexity" evidence="1">
    <location>
        <begin position="238"/>
        <end position="251"/>
    </location>
</feature>
<gene>
    <name evidence="4" type="ORF">SteCoe_4299</name>
</gene>
<name>A0A1R2CV55_9CILI</name>
<keyword evidence="3" id="KW-0732">Signal</keyword>
<dbReference type="Proteomes" id="UP000187209">
    <property type="component" value="Unassembled WGS sequence"/>
</dbReference>
<dbReference type="EMBL" id="MPUH01000053">
    <property type="protein sequence ID" value="OMJ92850.1"/>
    <property type="molecule type" value="Genomic_DNA"/>
</dbReference>
<organism evidence="4 5">
    <name type="scientific">Stentor coeruleus</name>
    <dbReference type="NCBI Taxonomy" id="5963"/>
    <lineage>
        <taxon>Eukaryota</taxon>
        <taxon>Sar</taxon>
        <taxon>Alveolata</taxon>
        <taxon>Ciliophora</taxon>
        <taxon>Postciliodesmatophora</taxon>
        <taxon>Heterotrichea</taxon>
        <taxon>Heterotrichida</taxon>
        <taxon>Stentoridae</taxon>
        <taxon>Stentor</taxon>
    </lineage>
</organism>